<evidence type="ECO:0000256" key="2">
    <source>
        <dbReference type="ARBA" id="ARBA00023125"/>
    </source>
</evidence>
<dbReference type="PANTHER" id="PTHR46796:SF12">
    <property type="entry name" value="HTH-TYPE DNA-BINDING TRANSCRIPTIONAL ACTIVATOR EUTR"/>
    <property type="match status" value="1"/>
</dbReference>
<dbReference type="SUPFAM" id="SSF46689">
    <property type="entry name" value="Homeodomain-like"/>
    <property type="match status" value="1"/>
</dbReference>
<comment type="caution">
    <text evidence="6">The sequence shown here is derived from an EMBL/GenBank/DDBJ whole genome shotgun (WGS) entry which is preliminary data.</text>
</comment>
<dbReference type="AlphaFoldDB" id="A0A0P9YQX2"/>
<reference evidence="6 7" key="1">
    <citation type="submission" date="2015-09" db="EMBL/GenBank/DDBJ databases">
        <title>Genome announcement of multiple Pseudomonas syringae strains.</title>
        <authorList>
            <person name="Thakur S."/>
            <person name="Wang P.W."/>
            <person name="Gong Y."/>
            <person name="Weir B.S."/>
            <person name="Guttman D.S."/>
        </authorList>
    </citation>
    <scope>NUCLEOTIDE SEQUENCE [LARGE SCALE GENOMIC DNA]</scope>
    <source>
        <strain evidence="6 7">ICMP3882</strain>
    </source>
</reference>
<protein>
    <submittedName>
        <fullName evidence="6">Putative regulatory protein</fullName>
    </submittedName>
</protein>
<name>A0A0P9YQX2_PSESI</name>
<dbReference type="InterPro" id="IPR018060">
    <property type="entry name" value="HTH_AraC"/>
</dbReference>
<dbReference type="RefSeq" id="WP_004882915.1">
    <property type="nucleotide sequence ID" value="NZ_LJRF01000074.1"/>
</dbReference>
<dbReference type="Gene3D" id="1.10.10.60">
    <property type="entry name" value="Homeodomain-like"/>
    <property type="match status" value="1"/>
</dbReference>
<dbReference type="SMART" id="SM00342">
    <property type="entry name" value="HTH_ARAC"/>
    <property type="match status" value="1"/>
</dbReference>
<evidence type="ECO:0000256" key="4">
    <source>
        <dbReference type="ARBA" id="ARBA00037345"/>
    </source>
</evidence>
<accession>A0A0P9YQX2</accession>
<dbReference type="InterPro" id="IPR003313">
    <property type="entry name" value="AraC-bd"/>
</dbReference>
<keyword evidence="3" id="KW-0804">Transcription</keyword>
<dbReference type="InterPro" id="IPR050204">
    <property type="entry name" value="AraC_XylS_family_regulators"/>
</dbReference>
<dbReference type="Pfam" id="PF02311">
    <property type="entry name" value="AraC_binding"/>
    <property type="match status" value="1"/>
</dbReference>
<evidence type="ECO:0000256" key="1">
    <source>
        <dbReference type="ARBA" id="ARBA00023015"/>
    </source>
</evidence>
<dbReference type="PROSITE" id="PS01124">
    <property type="entry name" value="HTH_ARAC_FAMILY_2"/>
    <property type="match status" value="1"/>
</dbReference>
<sequence length="335" mass="37522">MDTYYLTGLEIRDVERASEHFQLYDNFMSISPGEQGRFDYCKRVCLLGNSFVANSLSQSGWGYQTTNVMDGFLMTIPHAGSLNWQTRTGRYKVAPGSIALVDQREVFQAAYAPGVRYTTLYFAHSDMLKYLTLLIGAPPKTRIYFSRGAASAAQITIILRLVDTLFEVMTHSRTPLINVANSLKESLIGFVLSNFDNNYSRAMTGTSANTTPTPHSIKLAMDFMEHNTDPHLTVGEVAVHAGLSVRSLQSGFKRYRNTTPIAFLRSVRINKARRLLSVSSNNQSPRQVAELCGFTNYHVFCKYYLEAFFEHPSVTCGRNRLIDECGSSVHETGGR</sequence>
<evidence type="ECO:0000313" key="7">
    <source>
        <dbReference type="Proteomes" id="UP000050554"/>
    </source>
</evidence>
<keyword evidence="2" id="KW-0238">DNA-binding</keyword>
<evidence type="ECO:0000313" key="6">
    <source>
        <dbReference type="EMBL" id="KPY48919.1"/>
    </source>
</evidence>
<evidence type="ECO:0000259" key="5">
    <source>
        <dbReference type="PROSITE" id="PS01124"/>
    </source>
</evidence>
<dbReference type="GO" id="GO:0043565">
    <property type="term" value="F:sequence-specific DNA binding"/>
    <property type="evidence" value="ECO:0007669"/>
    <property type="project" value="InterPro"/>
</dbReference>
<comment type="function">
    <text evidence="4">Regulatory protein of the TOL plasmid xyl operons. XylS activates the xylXYZLTEGFJQKIH operon required for the degradation of toluene, m-xylene and p-xylene.</text>
</comment>
<dbReference type="InterPro" id="IPR009057">
    <property type="entry name" value="Homeodomain-like_sf"/>
</dbReference>
<feature type="domain" description="HTH araC/xylS-type" evidence="5">
    <location>
        <begin position="218"/>
        <end position="318"/>
    </location>
</feature>
<dbReference type="EMBL" id="LJRF01000074">
    <property type="protein sequence ID" value="KPY48919.1"/>
    <property type="molecule type" value="Genomic_DNA"/>
</dbReference>
<organism evidence="6 7">
    <name type="scientific">Pseudomonas syringae pv. ribicola</name>
    <dbReference type="NCBI Taxonomy" id="55398"/>
    <lineage>
        <taxon>Bacteria</taxon>
        <taxon>Pseudomonadati</taxon>
        <taxon>Pseudomonadota</taxon>
        <taxon>Gammaproteobacteria</taxon>
        <taxon>Pseudomonadales</taxon>
        <taxon>Pseudomonadaceae</taxon>
        <taxon>Pseudomonas</taxon>
    </lineage>
</organism>
<dbReference type="GO" id="GO:0003700">
    <property type="term" value="F:DNA-binding transcription factor activity"/>
    <property type="evidence" value="ECO:0007669"/>
    <property type="project" value="InterPro"/>
</dbReference>
<proteinExistence type="predicted"/>
<evidence type="ECO:0000256" key="3">
    <source>
        <dbReference type="ARBA" id="ARBA00023163"/>
    </source>
</evidence>
<gene>
    <name evidence="6" type="ORF">ALO47_02985</name>
</gene>
<dbReference type="PANTHER" id="PTHR46796">
    <property type="entry name" value="HTH-TYPE TRANSCRIPTIONAL ACTIVATOR RHAS-RELATED"/>
    <property type="match status" value="1"/>
</dbReference>
<dbReference type="Pfam" id="PF12833">
    <property type="entry name" value="HTH_18"/>
    <property type="match status" value="1"/>
</dbReference>
<dbReference type="PATRIC" id="fig|55398.3.peg.3763"/>
<keyword evidence="1" id="KW-0805">Transcription regulation</keyword>
<dbReference type="Proteomes" id="UP000050554">
    <property type="component" value="Unassembled WGS sequence"/>
</dbReference>